<evidence type="ECO:0000256" key="1">
    <source>
        <dbReference type="ARBA" id="ARBA00004167"/>
    </source>
</evidence>
<evidence type="ECO:0000256" key="5">
    <source>
        <dbReference type="ARBA" id="ARBA00022729"/>
    </source>
</evidence>
<keyword evidence="9 14" id="KW-0067">ATP-binding</keyword>
<sequence length="670" mass="74615">MTSFNPFSLPILFLSILTFLSLTAHAADPVYLNTVCENTTFSANNSIYQSNLKSLLSSFSSNANLDFYATNKGANTSDPVYGPSNCRGDVTPQHCRECVEAAVKELTNKCSREKVAVIWYDECVLRYSNRSFFSTVDEAPRLVLLNTQNVTDQDKFNQLVNTSMISLLTDLAREISDVSTGAKKFGTRQVNISAFQKLYNLLQCTPDLSGADCYSCLLDAINLVPWCCGGKQGGRIVFPSCNIRYELYPFYRMVATAPLPSPGLQPPPPDSDSGPKGKGKISPVIIIAIVVTIAASVVLVILAYCFLRRRARKKSDAINEESPKQPDGFLNYHASEISADLGVESLQFDFVTIEAATNKFSDDNKIGEGGFGKVYKGVLLDGKEVAVKRFSSKSLQGLEEFKNEITLIAKLQHRNLVRLLGFGIEGEEKLLVYELMPNKSLDIFIFDSKKRPLLDWKTCHNIISGIARGLLYLHEDSRLKIIHRDLKPSNVLLDHDMVAKISDFGMARIFYEKQNIANTKRVVGTYGYMAPEYAMEGVFSVKSDVFSFGVILLEIISGKKNSRFYLTEHAQTLLAYAWRLWCEDKVLEFVDSFLIESCLTSEIVRCIHIGLLCVQEDPQDRPTMSTVVALLGSDSIAIPKPKHPAFSVAKFIQMDEFSVNELSFSSIVPQ</sequence>
<dbReference type="PANTHER" id="PTHR27002">
    <property type="entry name" value="RECEPTOR-LIKE SERINE/THREONINE-PROTEIN KINASE SD1-8"/>
    <property type="match status" value="1"/>
</dbReference>
<keyword evidence="3" id="KW-0808">Transferase</keyword>
<dbReference type="PANTHER" id="PTHR27002:SF123">
    <property type="entry name" value="CYSTEINE-RICH RECEPTOR-LIKE PROTEIN KINASE 45"/>
    <property type="match status" value="1"/>
</dbReference>
<evidence type="ECO:0000256" key="15">
    <source>
        <dbReference type="SAM" id="Phobius"/>
    </source>
</evidence>
<dbReference type="Pfam" id="PF07714">
    <property type="entry name" value="PK_Tyr_Ser-Thr"/>
    <property type="match status" value="1"/>
</dbReference>
<dbReference type="InterPro" id="IPR038408">
    <property type="entry name" value="GNK2_sf"/>
</dbReference>
<reference evidence="19 20" key="1">
    <citation type="journal article" date="2023" name="G3 (Bethesda)">
        <title>A haplotype-resolved chromosome-scale genome for Quercus rubra L. provides insights into the genetics of adaptive traits for red oak species.</title>
        <authorList>
            <person name="Kapoor B."/>
            <person name="Jenkins J."/>
            <person name="Schmutz J."/>
            <person name="Zhebentyayeva T."/>
            <person name="Kuelheim C."/>
            <person name="Coggeshall M."/>
            <person name="Heim C."/>
            <person name="Lasky J.R."/>
            <person name="Leites L."/>
            <person name="Islam-Faridi N."/>
            <person name="Romero-Severson J."/>
            <person name="DeLeo V.L."/>
            <person name="Lucas S.M."/>
            <person name="Lazic D."/>
            <person name="Gailing O."/>
            <person name="Carlson J."/>
            <person name="Staton M."/>
        </authorList>
    </citation>
    <scope>NUCLEOTIDE SEQUENCE [LARGE SCALE GENOMIC DNA]</scope>
    <source>
        <strain evidence="19">Pseudo-F2</strain>
    </source>
</reference>
<dbReference type="Gene3D" id="3.30.200.20">
    <property type="entry name" value="Phosphorylase Kinase, domain 1"/>
    <property type="match status" value="1"/>
</dbReference>
<dbReference type="GO" id="GO:0005524">
    <property type="term" value="F:ATP binding"/>
    <property type="evidence" value="ECO:0007669"/>
    <property type="project" value="UniProtKB-UniRule"/>
</dbReference>
<evidence type="ECO:0000256" key="10">
    <source>
        <dbReference type="ARBA" id="ARBA00022989"/>
    </source>
</evidence>
<keyword evidence="4 15" id="KW-0812">Transmembrane</keyword>
<proteinExistence type="predicted"/>
<evidence type="ECO:0000256" key="2">
    <source>
        <dbReference type="ARBA" id="ARBA00022527"/>
    </source>
</evidence>
<evidence type="ECO:0000259" key="18">
    <source>
        <dbReference type="PROSITE" id="PS51473"/>
    </source>
</evidence>
<dbReference type="CDD" id="cd14066">
    <property type="entry name" value="STKc_IRAK"/>
    <property type="match status" value="1"/>
</dbReference>
<keyword evidence="2" id="KW-0723">Serine/threonine-protein kinase</keyword>
<evidence type="ECO:0000259" key="17">
    <source>
        <dbReference type="PROSITE" id="PS50011"/>
    </source>
</evidence>
<feature type="transmembrane region" description="Helical" evidence="15">
    <location>
        <begin position="284"/>
        <end position="307"/>
    </location>
</feature>
<keyword evidence="13" id="KW-0325">Glycoprotein</keyword>
<dbReference type="Pfam" id="PF01657">
    <property type="entry name" value="Stress-antifung"/>
    <property type="match status" value="2"/>
</dbReference>
<organism evidence="19 20">
    <name type="scientific">Quercus rubra</name>
    <name type="common">Northern red oak</name>
    <name type="synonym">Quercus borealis</name>
    <dbReference type="NCBI Taxonomy" id="3512"/>
    <lineage>
        <taxon>Eukaryota</taxon>
        <taxon>Viridiplantae</taxon>
        <taxon>Streptophyta</taxon>
        <taxon>Embryophyta</taxon>
        <taxon>Tracheophyta</taxon>
        <taxon>Spermatophyta</taxon>
        <taxon>Magnoliopsida</taxon>
        <taxon>eudicotyledons</taxon>
        <taxon>Gunneridae</taxon>
        <taxon>Pentapetalae</taxon>
        <taxon>rosids</taxon>
        <taxon>fabids</taxon>
        <taxon>Fagales</taxon>
        <taxon>Fagaceae</taxon>
        <taxon>Quercus</taxon>
    </lineage>
</organism>
<evidence type="ECO:0008006" key="21">
    <source>
        <dbReference type="Google" id="ProtNLM"/>
    </source>
</evidence>
<evidence type="ECO:0000256" key="13">
    <source>
        <dbReference type="ARBA" id="ARBA00023180"/>
    </source>
</evidence>
<dbReference type="FunFam" id="3.30.430.20:FF:000003">
    <property type="entry name" value="Cysteine-rich RLK (RECEPTOR-like protein kinase) 10"/>
    <property type="match status" value="1"/>
</dbReference>
<keyword evidence="12" id="KW-0675">Receptor</keyword>
<dbReference type="InterPro" id="IPR011009">
    <property type="entry name" value="Kinase-like_dom_sf"/>
</dbReference>
<dbReference type="FunFam" id="3.30.430.20:FF:000012">
    <property type="entry name" value="Cysteine-rich receptor-like protein kinase 25"/>
    <property type="match status" value="1"/>
</dbReference>
<evidence type="ECO:0000256" key="6">
    <source>
        <dbReference type="ARBA" id="ARBA00022737"/>
    </source>
</evidence>
<evidence type="ECO:0000256" key="16">
    <source>
        <dbReference type="SAM" id="SignalP"/>
    </source>
</evidence>
<dbReference type="SMART" id="SM00220">
    <property type="entry name" value="S_TKc"/>
    <property type="match status" value="1"/>
</dbReference>
<dbReference type="PROSITE" id="PS00108">
    <property type="entry name" value="PROTEIN_KINASE_ST"/>
    <property type="match status" value="1"/>
</dbReference>
<dbReference type="PROSITE" id="PS50011">
    <property type="entry name" value="PROTEIN_KINASE_DOM"/>
    <property type="match status" value="1"/>
</dbReference>
<protein>
    <recommendedName>
        <fullName evidence="21">Cysteine-rich receptor-like protein kinase 10</fullName>
    </recommendedName>
</protein>
<dbReference type="SUPFAM" id="SSF56112">
    <property type="entry name" value="Protein kinase-like (PK-like)"/>
    <property type="match status" value="1"/>
</dbReference>
<feature type="signal peptide" evidence="16">
    <location>
        <begin position="1"/>
        <end position="26"/>
    </location>
</feature>
<keyword evidence="6" id="KW-0677">Repeat</keyword>
<dbReference type="Gene3D" id="1.10.510.10">
    <property type="entry name" value="Transferase(Phosphotransferase) domain 1"/>
    <property type="match status" value="1"/>
</dbReference>
<feature type="domain" description="Gnk2-homologous" evidence="18">
    <location>
        <begin position="29"/>
        <end position="132"/>
    </location>
</feature>
<dbReference type="EMBL" id="JAXUIC010000005">
    <property type="protein sequence ID" value="KAK4588164.1"/>
    <property type="molecule type" value="Genomic_DNA"/>
</dbReference>
<evidence type="ECO:0000256" key="14">
    <source>
        <dbReference type="PROSITE-ProRule" id="PRU10141"/>
    </source>
</evidence>
<dbReference type="FunFam" id="3.30.200.20:FF:000142">
    <property type="entry name" value="Cysteine-rich receptor-like protein kinase 10"/>
    <property type="match status" value="1"/>
</dbReference>
<dbReference type="InterPro" id="IPR008271">
    <property type="entry name" value="Ser/Thr_kinase_AS"/>
</dbReference>
<evidence type="ECO:0000256" key="3">
    <source>
        <dbReference type="ARBA" id="ARBA00022679"/>
    </source>
</evidence>
<evidence type="ECO:0000313" key="19">
    <source>
        <dbReference type="EMBL" id="KAK4588164.1"/>
    </source>
</evidence>
<evidence type="ECO:0000313" key="20">
    <source>
        <dbReference type="Proteomes" id="UP001324115"/>
    </source>
</evidence>
<keyword evidence="20" id="KW-1185">Reference proteome</keyword>
<dbReference type="AlphaFoldDB" id="A0AAN7FA80"/>
<evidence type="ECO:0000256" key="12">
    <source>
        <dbReference type="ARBA" id="ARBA00023170"/>
    </source>
</evidence>
<dbReference type="InterPro" id="IPR000719">
    <property type="entry name" value="Prot_kinase_dom"/>
</dbReference>
<feature type="binding site" evidence="14">
    <location>
        <position position="388"/>
    </location>
    <ligand>
        <name>ATP</name>
        <dbReference type="ChEBI" id="CHEBI:30616"/>
    </ligand>
</feature>
<dbReference type="PROSITE" id="PS00107">
    <property type="entry name" value="PROTEIN_KINASE_ATP"/>
    <property type="match status" value="1"/>
</dbReference>
<dbReference type="InterPro" id="IPR017441">
    <property type="entry name" value="Protein_kinase_ATP_BS"/>
</dbReference>
<evidence type="ECO:0000256" key="7">
    <source>
        <dbReference type="ARBA" id="ARBA00022741"/>
    </source>
</evidence>
<dbReference type="Gene3D" id="3.30.430.20">
    <property type="entry name" value="Gnk2 domain, C-X8-C-X2-C motif"/>
    <property type="match status" value="2"/>
</dbReference>
<gene>
    <name evidence="19" type="ORF">RGQ29_019241</name>
</gene>
<dbReference type="PROSITE" id="PS51473">
    <property type="entry name" value="GNK2"/>
    <property type="match status" value="2"/>
</dbReference>
<feature type="chain" id="PRO_5042925394" description="Cysteine-rich receptor-like protein kinase 10" evidence="16">
    <location>
        <begin position="27"/>
        <end position="670"/>
    </location>
</feature>
<dbReference type="InterPro" id="IPR001245">
    <property type="entry name" value="Ser-Thr/Tyr_kinase_cat_dom"/>
</dbReference>
<dbReference type="CDD" id="cd23509">
    <property type="entry name" value="Gnk2-like"/>
    <property type="match status" value="2"/>
</dbReference>
<comment type="caution">
    <text evidence="19">The sequence shown here is derived from an EMBL/GenBank/DDBJ whole genome shotgun (WGS) entry which is preliminary data.</text>
</comment>
<keyword evidence="7 14" id="KW-0547">Nucleotide-binding</keyword>
<feature type="domain" description="Protein kinase" evidence="17">
    <location>
        <begin position="360"/>
        <end position="646"/>
    </location>
</feature>
<name>A0AAN7FA80_QUERU</name>
<evidence type="ECO:0000256" key="9">
    <source>
        <dbReference type="ARBA" id="ARBA00022840"/>
    </source>
</evidence>
<keyword evidence="11 15" id="KW-0472">Membrane</keyword>
<dbReference type="GO" id="GO:0004674">
    <property type="term" value="F:protein serine/threonine kinase activity"/>
    <property type="evidence" value="ECO:0007669"/>
    <property type="project" value="UniProtKB-KW"/>
</dbReference>
<keyword evidence="10 15" id="KW-1133">Transmembrane helix</keyword>
<evidence type="ECO:0000256" key="8">
    <source>
        <dbReference type="ARBA" id="ARBA00022777"/>
    </source>
</evidence>
<dbReference type="InterPro" id="IPR002902">
    <property type="entry name" value="GNK2"/>
</dbReference>
<accession>A0AAN7FA80</accession>
<dbReference type="FunFam" id="1.10.510.10:FF:001697">
    <property type="entry name" value="Uncharacterized protein"/>
    <property type="match status" value="1"/>
</dbReference>
<keyword evidence="8" id="KW-0418">Kinase</keyword>
<evidence type="ECO:0000256" key="4">
    <source>
        <dbReference type="ARBA" id="ARBA00022692"/>
    </source>
</evidence>
<evidence type="ECO:0000256" key="11">
    <source>
        <dbReference type="ARBA" id="ARBA00023136"/>
    </source>
</evidence>
<feature type="domain" description="Gnk2-homologous" evidence="18">
    <location>
        <begin position="138"/>
        <end position="250"/>
    </location>
</feature>
<keyword evidence="5 16" id="KW-0732">Signal</keyword>
<dbReference type="GO" id="GO:0005886">
    <property type="term" value="C:plasma membrane"/>
    <property type="evidence" value="ECO:0007669"/>
    <property type="project" value="TreeGrafter"/>
</dbReference>
<comment type="subcellular location">
    <subcellularLocation>
        <location evidence="1">Membrane</location>
        <topology evidence="1">Single-pass membrane protein</topology>
    </subcellularLocation>
</comment>
<dbReference type="Proteomes" id="UP001324115">
    <property type="component" value="Unassembled WGS sequence"/>
</dbReference>